<proteinExistence type="predicted"/>
<dbReference type="AlphaFoldDB" id="A0A2C6KIP7"/>
<comment type="caution">
    <text evidence="1">The sequence shown here is derived from an EMBL/GenBank/DDBJ whole genome shotgun (WGS) entry which is preliminary data.</text>
</comment>
<keyword evidence="2" id="KW-1185">Reference proteome</keyword>
<protein>
    <submittedName>
        <fullName evidence="1">Heat repeat-containing protein</fullName>
    </submittedName>
</protein>
<reference evidence="1 2" key="1">
    <citation type="journal article" date="2017" name="Int. J. Parasitol.">
        <title>The genome of the protozoan parasite Cystoisospora suis and a reverse vaccinology approach to identify vaccine candidates.</title>
        <authorList>
            <person name="Palmieri N."/>
            <person name="Shrestha A."/>
            <person name="Ruttkowski B."/>
            <person name="Beck T."/>
            <person name="Vogl C."/>
            <person name="Tomley F."/>
            <person name="Blake D.P."/>
            <person name="Joachim A."/>
        </authorList>
    </citation>
    <scope>NUCLEOTIDE SEQUENCE [LARGE SCALE GENOMIC DNA]</scope>
    <source>
        <strain evidence="1 2">Wien I</strain>
    </source>
</reference>
<dbReference type="EMBL" id="MIGC01002805">
    <property type="protein sequence ID" value="PHJ20380.1"/>
    <property type="molecule type" value="Genomic_DNA"/>
</dbReference>
<evidence type="ECO:0000313" key="1">
    <source>
        <dbReference type="EMBL" id="PHJ20380.1"/>
    </source>
</evidence>
<evidence type="ECO:0000313" key="2">
    <source>
        <dbReference type="Proteomes" id="UP000221165"/>
    </source>
</evidence>
<name>A0A2C6KIP7_9APIC</name>
<dbReference type="VEuPathDB" id="ToxoDB:CSUI_005787"/>
<accession>A0A2C6KIP7</accession>
<gene>
    <name evidence="1" type="ORF">CSUI_005787</name>
</gene>
<sequence>MSTNGKLARKHASSSSLHLLSVLRSRLDGTPFTETSEEIRGILVSILILLVRAGERRSDLRSQLDLEAASSWQTVDIEDPYPLEGDGLQTVEHSQAEREDSAGSVPRWDVDDFVDELAQCVTQALSDHDPTNKQLACQLAVLLGDHLSHRALSKACLPL</sequence>
<dbReference type="GeneID" id="94429168"/>
<dbReference type="RefSeq" id="XP_067922068.1">
    <property type="nucleotide sequence ID" value="XM_068065957.1"/>
</dbReference>
<organism evidence="1 2">
    <name type="scientific">Cystoisospora suis</name>
    <dbReference type="NCBI Taxonomy" id="483139"/>
    <lineage>
        <taxon>Eukaryota</taxon>
        <taxon>Sar</taxon>
        <taxon>Alveolata</taxon>
        <taxon>Apicomplexa</taxon>
        <taxon>Conoidasida</taxon>
        <taxon>Coccidia</taxon>
        <taxon>Eucoccidiorida</taxon>
        <taxon>Eimeriorina</taxon>
        <taxon>Sarcocystidae</taxon>
        <taxon>Cystoisospora</taxon>
    </lineage>
</organism>
<dbReference type="Proteomes" id="UP000221165">
    <property type="component" value="Unassembled WGS sequence"/>
</dbReference>